<dbReference type="Gene3D" id="3.60.40.10">
    <property type="entry name" value="PPM-type phosphatase domain"/>
    <property type="match status" value="1"/>
</dbReference>
<evidence type="ECO:0000256" key="1">
    <source>
        <dbReference type="ARBA" id="ARBA00022801"/>
    </source>
</evidence>
<accession>A0ABP7ZIA2</accession>
<feature type="transmembrane region" description="Helical" evidence="3">
    <location>
        <begin position="37"/>
        <end position="58"/>
    </location>
</feature>
<comment type="caution">
    <text evidence="5">The sequence shown here is derived from an EMBL/GenBank/DDBJ whole genome shotgun (WGS) entry which is preliminary data.</text>
</comment>
<dbReference type="PANTHER" id="PTHR43156:SF2">
    <property type="entry name" value="STAGE II SPORULATION PROTEIN E"/>
    <property type="match status" value="1"/>
</dbReference>
<organism evidence="5 6">
    <name type="scientific">Gryllotalpicola daejeonensis</name>
    <dbReference type="NCBI Taxonomy" id="993087"/>
    <lineage>
        <taxon>Bacteria</taxon>
        <taxon>Bacillati</taxon>
        <taxon>Actinomycetota</taxon>
        <taxon>Actinomycetes</taxon>
        <taxon>Micrococcales</taxon>
        <taxon>Microbacteriaceae</taxon>
        <taxon>Gryllotalpicola</taxon>
    </lineage>
</organism>
<evidence type="ECO:0000256" key="2">
    <source>
        <dbReference type="SAM" id="MobiDB-lite"/>
    </source>
</evidence>
<feature type="compositionally biased region" description="Basic and acidic residues" evidence="2">
    <location>
        <begin position="414"/>
        <end position="433"/>
    </location>
</feature>
<keyword evidence="3" id="KW-0472">Membrane</keyword>
<reference evidence="5" key="2">
    <citation type="submission" date="2023-12" db="EMBL/GenBank/DDBJ databases">
        <authorList>
            <person name="Sun Q."/>
            <person name="Inoue M."/>
        </authorList>
    </citation>
    <scope>NUCLEOTIDE SEQUENCE</scope>
    <source>
        <strain evidence="5">JCM 17590</strain>
    </source>
</reference>
<feature type="domain" description="PPM-type phosphatase" evidence="4">
    <location>
        <begin position="203"/>
        <end position="410"/>
    </location>
</feature>
<proteinExistence type="predicted"/>
<dbReference type="SUPFAM" id="SSF81606">
    <property type="entry name" value="PP2C-like"/>
    <property type="match status" value="1"/>
</dbReference>
<keyword evidence="3" id="KW-1133">Transmembrane helix</keyword>
<evidence type="ECO:0000313" key="5">
    <source>
        <dbReference type="EMBL" id="GAA4159032.1"/>
    </source>
</evidence>
<sequence length="447" mass="46480">MNRASFLGNTLVRQTPIAVIFALAAVFGLVIPEIPVTSMPTFVVGMAIAAVATGLAFVPVHSRLGTALFTIVPGIDFIAIALLRTTTGDSASVFTALVVLPVFWVSGSEGRRYVVFGVVGSMFVILAPLALDPGSGLSSADLTRVVVYLIVFSTVSGAVNALTARSRLRVRLAQQNEGQVLEEIGRAAAVQRSLLPDANLTIGDDISVAGTCQPATSVGGDFFDWYDTGSGVAITLGDVMGKGVGAGLIAAAVRASVRSAYSVDDPAEALQRASDGLEVASDVSDITFTTLFHARLSTDGVLHWADAGHGLSAIFRADGTVDRLASQNLPLGLQVVERWHTKTTRLDPGDVLVSVSDGVLDLWSGVDEAIEGMNAISREDSDPNAIVAKFSALAAQIPHDDDITVVAVRREPLDADREPLDAERKPLDAEREPAAAAGDAGAAAVAA</sequence>
<feature type="transmembrane region" description="Helical" evidence="3">
    <location>
        <begin position="113"/>
        <end position="131"/>
    </location>
</feature>
<dbReference type="InterPro" id="IPR036457">
    <property type="entry name" value="PPM-type-like_dom_sf"/>
</dbReference>
<keyword evidence="6" id="KW-1185">Reference proteome</keyword>
<evidence type="ECO:0000259" key="4">
    <source>
        <dbReference type="SMART" id="SM00331"/>
    </source>
</evidence>
<evidence type="ECO:0000313" key="6">
    <source>
        <dbReference type="Proteomes" id="UP001415169"/>
    </source>
</evidence>
<dbReference type="PANTHER" id="PTHR43156">
    <property type="entry name" value="STAGE II SPORULATION PROTEIN E-RELATED"/>
    <property type="match status" value="1"/>
</dbReference>
<feature type="transmembrane region" description="Helical" evidence="3">
    <location>
        <begin position="12"/>
        <end position="31"/>
    </location>
</feature>
<feature type="region of interest" description="Disordered" evidence="2">
    <location>
        <begin position="414"/>
        <end position="447"/>
    </location>
</feature>
<dbReference type="RefSeq" id="WP_344790918.1">
    <property type="nucleotide sequence ID" value="NZ_BAABBV010000001.1"/>
</dbReference>
<dbReference type="Proteomes" id="UP001415169">
    <property type="component" value="Unassembled WGS sequence"/>
</dbReference>
<feature type="transmembrane region" description="Helical" evidence="3">
    <location>
        <begin position="143"/>
        <end position="162"/>
    </location>
</feature>
<protein>
    <recommendedName>
        <fullName evidence="4">PPM-type phosphatase domain-containing protein</fullName>
    </recommendedName>
</protein>
<name>A0ABP7ZIA2_9MICO</name>
<reference evidence="5" key="1">
    <citation type="journal article" date="2014" name="Int. J. Syst. Evol. Microbiol.">
        <title>Complete genome of a new Firmicutes species belonging to the dominant human colonic microbiota ('Ruminococcus bicirculans') reveals two chromosomes and a selective capacity to utilize plant glucans.</title>
        <authorList>
            <consortium name="NISC Comparative Sequencing Program"/>
            <person name="Wegmann U."/>
            <person name="Louis P."/>
            <person name="Goesmann A."/>
            <person name="Henrissat B."/>
            <person name="Duncan S.H."/>
            <person name="Flint H.J."/>
        </authorList>
    </citation>
    <scope>NUCLEOTIDE SEQUENCE</scope>
    <source>
        <strain evidence="5">JCM 17590</strain>
    </source>
</reference>
<feature type="transmembrane region" description="Helical" evidence="3">
    <location>
        <begin position="65"/>
        <end position="84"/>
    </location>
</feature>
<evidence type="ECO:0000256" key="3">
    <source>
        <dbReference type="SAM" id="Phobius"/>
    </source>
</evidence>
<gene>
    <name evidence="5" type="ORF">GCM10022286_12790</name>
</gene>
<dbReference type="InterPro" id="IPR001932">
    <property type="entry name" value="PPM-type_phosphatase-like_dom"/>
</dbReference>
<keyword evidence="3" id="KW-0812">Transmembrane</keyword>
<feature type="transmembrane region" description="Helical" evidence="3">
    <location>
        <begin position="90"/>
        <end position="106"/>
    </location>
</feature>
<feature type="compositionally biased region" description="Low complexity" evidence="2">
    <location>
        <begin position="434"/>
        <end position="447"/>
    </location>
</feature>
<dbReference type="InterPro" id="IPR052016">
    <property type="entry name" value="Bact_Sigma-Reg"/>
</dbReference>
<dbReference type="SMART" id="SM00331">
    <property type="entry name" value="PP2C_SIG"/>
    <property type="match status" value="1"/>
</dbReference>
<dbReference type="Pfam" id="PF07228">
    <property type="entry name" value="SpoIIE"/>
    <property type="match status" value="1"/>
</dbReference>
<dbReference type="EMBL" id="BAABBV010000001">
    <property type="protein sequence ID" value="GAA4159032.1"/>
    <property type="molecule type" value="Genomic_DNA"/>
</dbReference>
<keyword evidence="1" id="KW-0378">Hydrolase</keyword>